<dbReference type="GO" id="GO:0009401">
    <property type="term" value="P:phosphoenolpyruvate-dependent sugar phosphotransferase system"/>
    <property type="evidence" value="ECO:0007669"/>
    <property type="project" value="InterPro"/>
</dbReference>
<evidence type="ECO:0000313" key="3">
    <source>
        <dbReference type="EMBL" id="RVU92671.1"/>
    </source>
</evidence>
<feature type="domain" description="PTS EIIB type-2" evidence="2">
    <location>
        <begin position="4"/>
        <end position="98"/>
    </location>
</feature>
<reference evidence="3 4" key="1">
    <citation type="submission" date="2018-12" db="EMBL/GenBank/DDBJ databases">
        <title>A novel vanA-carrying plasmid in a clinical isolate of Enterococcus avium.</title>
        <authorList>
            <person name="Bernasconi O.J."/>
            <person name="Luzzaro F."/>
            <person name="Endimiani A."/>
        </authorList>
    </citation>
    <scope>NUCLEOTIDE SEQUENCE [LARGE SCALE GENOMIC DNA]</scope>
    <source>
        <strain evidence="3 4">LC0559/18</strain>
    </source>
</reference>
<evidence type="ECO:0000259" key="2">
    <source>
        <dbReference type="PROSITE" id="PS51099"/>
    </source>
</evidence>
<keyword evidence="1" id="KW-0808">Transferase</keyword>
<dbReference type="EMBL" id="RYZS01000002">
    <property type="protein sequence ID" value="RVU92671.1"/>
    <property type="molecule type" value="Genomic_DNA"/>
</dbReference>
<gene>
    <name evidence="3" type="ORF">EK398_19460</name>
</gene>
<dbReference type="Gene3D" id="3.40.50.2300">
    <property type="match status" value="1"/>
</dbReference>
<dbReference type="InterPro" id="IPR003501">
    <property type="entry name" value="PTS_EIIB_2/3"/>
</dbReference>
<organism evidence="3 4">
    <name type="scientific">Enterococcus avium</name>
    <name type="common">Streptococcus avium</name>
    <dbReference type="NCBI Taxonomy" id="33945"/>
    <lineage>
        <taxon>Bacteria</taxon>
        <taxon>Bacillati</taxon>
        <taxon>Bacillota</taxon>
        <taxon>Bacilli</taxon>
        <taxon>Lactobacillales</taxon>
        <taxon>Enterococcaceae</taxon>
        <taxon>Enterococcus</taxon>
    </lineage>
</organism>
<dbReference type="Pfam" id="PF02302">
    <property type="entry name" value="PTS_IIB"/>
    <property type="match status" value="1"/>
</dbReference>
<dbReference type="AlphaFoldDB" id="A0A2N8PU48"/>
<dbReference type="CDD" id="cd05566">
    <property type="entry name" value="PTS_IIB_galactitol"/>
    <property type="match status" value="1"/>
</dbReference>
<dbReference type="GO" id="GO:0008982">
    <property type="term" value="F:protein-N(PI)-phosphohistidine-sugar phosphotransferase activity"/>
    <property type="evidence" value="ECO:0007669"/>
    <property type="project" value="InterPro"/>
</dbReference>
<protein>
    <submittedName>
        <fullName evidence="3">PTS fructose transporter subunit IIB</fullName>
    </submittedName>
</protein>
<accession>A0A2N8PU48</accession>
<dbReference type="SUPFAM" id="SSF52794">
    <property type="entry name" value="PTS system IIB component-like"/>
    <property type="match status" value="1"/>
</dbReference>
<dbReference type="InterPro" id="IPR013011">
    <property type="entry name" value="PTS_EIIB_2"/>
</dbReference>
<evidence type="ECO:0000313" key="4">
    <source>
        <dbReference type="Proteomes" id="UP000288388"/>
    </source>
</evidence>
<dbReference type="PROSITE" id="PS51099">
    <property type="entry name" value="PTS_EIIB_TYPE_2"/>
    <property type="match status" value="1"/>
</dbReference>
<dbReference type="RefSeq" id="WP_102873253.1">
    <property type="nucleotide sequence ID" value="NZ_CAAKNX010000076.1"/>
</dbReference>
<proteinExistence type="predicted"/>
<name>A0A2N8PU48_ENTAV</name>
<comment type="caution">
    <text evidence="3">The sequence shown here is derived from an EMBL/GenBank/DDBJ whole genome shotgun (WGS) entry which is preliminary data.</text>
</comment>
<dbReference type="Proteomes" id="UP000288388">
    <property type="component" value="Unassembled WGS sequence"/>
</dbReference>
<sequence>MKTLKILSVCGSGTVTSSMVANKVKDMLKERGYSSTTVESNPNGVETNLDAGGFDLIVFTSPLKKKDYGIPVINAIALITGMGEEEFEEELDAFVANL</sequence>
<evidence type="ECO:0000256" key="1">
    <source>
        <dbReference type="ARBA" id="ARBA00022679"/>
    </source>
</evidence>
<dbReference type="InterPro" id="IPR036095">
    <property type="entry name" value="PTS_EIIB-like_sf"/>
</dbReference>